<sequence length="296" mass="33075">MLVRVQNAAGTEAELALLDWLRTWREPGNPHGIAVVNCSMFHADQLHHFDAVVFTPTSCVVIEAELFAVPQDGVLEIPLNGPWMVSGEIAQFTDTEKSTPLERSRAHTFALQDYLAARGLGQRAVHGLGLIVPMPEAQIDVHQEWTDPSFDVIVTDDPHRLEMYFEMLSKKDHNRWTANDIAIVFRGMGILPYLPGPQDLLDEGFFGPIDVTLWHGGPSQAQAEAYAEELAQRERDAQSGRLVAPWYSPWKLYPRVGGDLHFGRAFLRITLALGMLVAMVWVLWILVSLVLTYGPA</sequence>
<dbReference type="KEGG" id="nsl:BOX37_15350"/>
<dbReference type="RefSeq" id="WP_071928278.1">
    <property type="nucleotide sequence ID" value="NZ_CP018082.1"/>
</dbReference>
<accession>A0A1J0VST6</accession>
<dbReference type="EMBL" id="CP018082">
    <property type="protein sequence ID" value="APE35093.1"/>
    <property type="molecule type" value="Genomic_DNA"/>
</dbReference>
<keyword evidence="3" id="KW-1185">Reference proteome</keyword>
<keyword evidence="1" id="KW-1133">Transmembrane helix</keyword>
<evidence type="ECO:0008006" key="4">
    <source>
        <dbReference type="Google" id="ProtNLM"/>
    </source>
</evidence>
<keyword evidence="1" id="KW-0472">Membrane</keyword>
<organism evidence="2 3">
    <name type="scientific">Nocardia mangyaensis</name>
    <dbReference type="NCBI Taxonomy" id="2213200"/>
    <lineage>
        <taxon>Bacteria</taxon>
        <taxon>Bacillati</taxon>
        <taxon>Actinomycetota</taxon>
        <taxon>Actinomycetes</taxon>
        <taxon>Mycobacteriales</taxon>
        <taxon>Nocardiaceae</taxon>
        <taxon>Nocardia</taxon>
    </lineage>
</organism>
<gene>
    <name evidence="2" type="ORF">BOX37_15350</name>
</gene>
<evidence type="ECO:0000313" key="2">
    <source>
        <dbReference type="EMBL" id="APE35093.1"/>
    </source>
</evidence>
<feature type="transmembrane region" description="Helical" evidence="1">
    <location>
        <begin position="265"/>
        <end position="291"/>
    </location>
</feature>
<reference evidence="2" key="1">
    <citation type="submission" date="2016-11" db="EMBL/GenBank/DDBJ databases">
        <authorList>
            <person name="Jaros S."/>
            <person name="Januszkiewicz K."/>
            <person name="Wedrychowicz H."/>
        </authorList>
    </citation>
    <scope>NUCLEOTIDE SEQUENCE [LARGE SCALE GENOMIC DNA]</scope>
    <source>
        <strain evidence="2">Y48</strain>
    </source>
</reference>
<keyword evidence="1" id="KW-0812">Transmembrane</keyword>
<name>A0A1J0VST6_9NOCA</name>
<proteinExistence type="predicted"/>
<dbReference type="AlphaFoldDB" id="A0A1J0VST6"/>
<protein>
    <recommendedName>
        <fullName evidence="4">NERD domain-containing protein</fullName>
    </recommendedName>
</protein>
<evidence type="ECO:0000313" key="3">
    <source>
        <dbReference type="Proteomes" id="UP000183810"/>
    </source>
</evidence>
<evidence type="ECO:0000256" key="1">
    <source>
        <dbReference type="SAM" id="Phobius"/>
    </source>
</evidence>
<dbReference type="OrthoDB" id="4515913at2"/>
<dbReference type="Proteomes" id="UP000183810">
    <property type="component" value="Chromosome"/>
</dbReference>